<dbReference type="Gene3D" id="3.30.300.90">
    <property type="entry name" value="BolA-like"/>
    <property type="match status" value="1"/>
</dbReference>
<comment type="subcellular location">
    <subcellularLocation>
        <location evidence="1">Plastid</location>
        <location evidence="1">Chloroplast</location>
    </subcellularLocation>
</comment>
<organism evidence="6">
    <name type="scientific">Zea mays</name>
    <name type="common">Maize</name>
    <dbReference type="NCBI Taxonomy" id="4577"/>
    <lineage>
        <taxon>Eukaryota</taxon>
        <taxon>Viridiplantae</taxon>
        <taxon>Streptophyta</taxon>
        <taxon>Embryophyta</taxon>
        <taxon>Tracheophyta</taxon>
        <taxon>Spermatophyta</taxon>
        <taxon>Magnoliopsida</taxon>
        <taxon>Liliopsida</taxon>
        <taxon>Poales</taxon>
        <taxon>Poaceae</taxon>
        <taxon>PACMAD clade</taxon>
        <taxon>Panicoideae</taxon>
        <taxon>Andropogonodae</taxon>
        <taxon>Andropogoneae</taxon>
        <taxon>Tripsacinae</taxon>
        <taxon>Zea</taxon>
    </lineage>
</organism>
<dbReference type="PaxDb" id="4577-GRMZM2G172239_P02"/>
<gene>
    <name evidence="6" type="ORF">ZEAMMB73_Zm00001d017347</name>
</gene>
<dbReference type="STRING" id="4577.A0A1D6HE81"/>
<evidence type="ECO:0000256" key="5">
    <source>
        <dbReference type="RuleBase" id="RU003860"/>
    </source>
</evidence>
<evidence type="ECO:0000256" key="3">
    <source>
        <dbReference type="ARBA" id="ARBA00022640"/>
    </source>
</evidence>
<evidence type="ECO:0000256" key="2">
    <source>
        <dbReference type="ARBA" id="ARBA00022528"/>
    </source>
</evidence>
<dbReference type="FunFam" id="3.30.300.90:FF:000004">
    <property type="entry name" value="SufE-like protein, chloroplastic"/>
    <property type="match status" value="1"/>
</dbReference>
<dbReference type="PANTHER" id="PTHR46230">
    <property type="match status" value="1"/>
</dbReference>
<evidence type="ECO:0000256" key="1">
    <source>
        <dbReference type="ARBA" id="ARBA00004229"/>
    </source>
</evidence>
<accession>A0A1D6HE81</accession>
<sequence length="115" mass="12724">MAQYNNWAASTIWMMASRGTSAVLSRAARMRQKLQSALEASALDIEDVSYQHAGHAAVKDNANETHFNIKVVSPKFEGQNLVKRHRMVYDLLRDELSSGLHAVSIVAKTPKELGS</sequence>
<dbReference type="AlphaFoldDB" id="A0A1D6HE81"/>
<comment type="similarity">
    <text evidence="5">Belongs to the BolA/IbaG family.</text>
</comment>
<name>A0A1D6HE81_MAIZE</name>
<dbReference type="InterPro" id="IPR036065">
    <property type="entry name" value="BolA-like_sf"/>
</dbReference>
<keyword evidence="2" id="KW-0150">Chloroplast</keyword>
<dbReference type="PIRSF" id="PIRSF003113">
    <property type="entry name" value="BolA"/>
    <property type="match status" value="1"/>
</dbReference>
<dbReference type="Pfam" id="PF01722">
    <property type="entry name" value="BolA"/>
    <property type="match status" value="1"/>
</dbReference>
<dbReference type="PANTHER" id="PTHR46230:SF6">
    <property type="entry name" value="PROTEIN BOLA1, CHLOROPLASTIC"/>
    <property type="match status" value="1"/>
</dbReference>
<evidence type="ECO:0000256" key="4">
    <source>
        <dbReference type="ARBA" id="ARBA00022946"/>
    </source>
</evidence>
<dbReference type="SMR" id="A0A1D6HE81"/>
<keyword evidence="4" id="KW-0809">Transit peptide</keyword>
<dbReference type="FunCoup" id="A0A1D6HE81">
    <property type="interactions" value="493"/>
</dbReference>
<dbReference type="OMA" id="MTRVEIH"/>
<accession>A0A3L6EPI7</accession>
<dbReference type="ExpressionAtlas" id="A0A1D6HE81">
    <property type="expression patterns" value="baseline and differential"/>
</dbReference>
<evidence type="ECO:0000313" key="6">
    <source>
        <dbReference type="EMBL" id="AQK72958.1"/>
    </source>
</evidence>
<keyword evidence="3" id="KW-0934">Plastid</keyword>
<dbReference type="EMBL" id="CM000781">
    <property type="protein sequence ID" value="AQK72958.1"/>
    <property type="molecule type" value="Genomic_DNA"/>
</dbReference>
<dbReference type="IntAct" id="A0A1D6HE81">
    <property type="interactions" value="8"/>
</dbReference>
<dbReference type="eggNOG" id="KOG2313">
    <property type="taxonomic scope" value="Eukaryota"/>
</dbReference>
<dbReference type="SUPFAM" id="SSF82657">
    <property type="entry name" value="BolA-like"/>
    <property type="match status" value="1"/>
</dbReference>
<protein>
    <submittedName>
        <fullName evidence="6">SufE-like protein 1 chloroplastic/mitochondrial</fullName>
    </submittedName>
</protein>
<proteinExistence type="inferred from homology"/>
<reference evidence="6" key="1">
    <citation type="submission" date="2015-12" db="EMBL/GenBank/DDBJ databases">
        <title>Update maize B73 reference genome by single molecule sequencing technologies.</title>
        <authorList>
            <consortium name="Maize Genome Sequencing Project"/>
            <person name="Ware D."/>
        </authorList>
    </citation>
    <scope>NUCLEOTIDE SEQUENCE</scope>
    <source>
        <tissue evidence="6">Seedling</tissue>
    </source>
</reference>
<dbReference type="InterPro" id="IPR002634">
    <property type="entry name" value="BolA"/>
</dbReference>
<dbReference type="InParanoid" id="A0A1D6HE81"/>
<dbReference type="GO" id="GO:0009507">
    <property type="term" value="C:chloroplast"/>
    <property type="evidence" value="ECO:0007669"/>
    <property type="project" value="UniProtKB-SubCell"/>
</dbReference>